<dbReference type="InterPro" id="IPR021131">
    <property type="entry name" value="Ribosomal_uL15/eL18"/>
</dbReference>
<dbReference type="InterPro" id="IPR005749">
    <property type="entry name" value="Ribosomal_uL15_bac-type"/>
</dbReference>
<dbReference type="Proteomes" id="UP000230093">
    <property type="component" value="Unassembled WGS sequence"/>
</dbReference>
<dbReference type="GO" id="GO:0022625">
    <property type="term" value="C:cytosolic large ribosomal subunit"/>
    <property type="evidence" value="ECO:0007669"/>
    <property type="project" value="TreeGrafter"/>
</dbReference>
<dbReference type="Pfam" id="PF00828">
    <property type="entry name" value="Ribosomal_L27A"/>
    <property type="match status" value="1"/>
</dbReference>
<gene>
    <name evidence="4 8" type="primary">rplO</name>
    <name evidence="8" type="ORF">COT75_05285</name>
</gene>
<keyword evidence="3 4" id="KW-0687">Ribonucleoprotein</keyword>
<comment type="subunit">
    <text evidence="4">Part of the 50S ribosomal subunit.</text>
</comment>
<reference evidence="9" key="1">
    <citation type="submission" date="2017-09" db="EMBL/GenBank/DDBJ databases">
        <title>Depth-based differentiation of microbial function through sediment-hosted aquifers and enrichment of novel symbionts in the deep terrestrial subsurface.</title>
        <authorList>
            <person name="Probst A.J."/>
            <person name="Ladd B."/>
            <person name="Jarett J.K."/>
            <person name="Geller-Mcgrath D.E."/>
            <person name="Sieber C.M.K."/>
            <person name="Emerson J.B."/>
            <person name="Anantharaman K."/>
            <person name="Thomas B.C."/>
            <person name="Malmstrom R."/>
            <person name="Stieglmeier M."/>
            <person name="Klingl A."/>
            <person name="Woyke T."/>
            <person name="Ryan C.M."/>
            <person name="Banfield J.F."/>
        </authorList>
    </citation>
    <scope>NUCLEOTIDE SEQUENCE [LARGE SCALE GENOMIC DNA]</scope>
</reference>
<sequence>MSLNKLTKVKKNGKKRVGRGYGSGKGGHTSGRGAKGQKARSKPGLLFMGTKMRKSLIKRLPMQRGKDKFRSKKRKLIIVNLKYLNLLADGTTVDIQSLIKNNLVSKEAEKIGVKILGEGKLEKKLIVRLPVSKGARKKIEKLGGKVEAVLKKEVIKKEVLKKSKTLSKTKKVKVKKTTKVKVNKEKETKPKKAKKKKA</sequence>
<evidence type="ECO:0000256" key="1">
    <source>
        <dbReference type="ARBA" id="ARBA00007320"/>
    </source>
</evidence>
<dbReference type="GO" id="GO:0006412">
    <property type="term" value="P:translation"/>
    <property type="evidence" value="ECO:0007669"/>
    <property type="project" value="UniProtKB-UniRule"/>
</dbReference>
<comment type="caution">
    <text evidence="8">The sequence shown here is derived from an EMBL/GenBank/DDBJ whole genome shotgun (WGS) entry which is preliminary data.</text>
</comment>
<dbReference type="AlphaFoldDB" id="A0A2H0W7S6"/>
<evidence type="ECO:0000256" key="6">
    <source>
        <dbReference type="SAM" id="MobiDB-lite"/>
    </source>
</evidence>
<comment type="similarity">
    <text evidence="1 4 5">Belongs to the universal ribosomal protein uL15 family.</text>
</comment>
<feature type="region of interest" description="Disordered" evidence="6">
    <location>
        <begin position="1"/>
        <end position="42"/>
    </location>
</feature>
<dbReference type="PANTHER" id="PTHR12934:SF11">
    <property type="entry name" value="LARGE RIBOSOMAL SUBUNIT PROTEIN UL15M"/>
    <property type="match status" value="1"/>
</dbReference>
<evidence type="ECO:0000313" key="8">
    <source>
        <dbReference type="EMBL" id="PIS08724.1"/>
    </source>
</evidence>
<dbReference type="HAMAP" id="MF_01341">
    <property type="entry name" value="Ribosomal_uL15"/>
    <property type="match status" value="1"/>
</dbReference>
<dbReference type="PANTHER" id="PTHR12934">
    <property type="entry name" value="50S RIBOSOMAL PROTEIN L15"/>
    <property type="match status" value="1"/>
</dbReference>
<protein>
    <recommendedName>
        <fullName evidence="4">Large ribosomal subunit protein uL15</fullName>
    </recommendedName>
</protein>
<feature type="compositionally biased region" description="Gly residues" evidence="6">
    <location>
        <begin position="19"/>
        <end position="34"/>
    </location>
</feature>
<keyword evidence="4" id="KW-0694">RNA-binding</keyword>
<proteinExistence type="inferred from homology"/>
<dbReference type="GO" id="GO:0019843">
    <property type="term" value="F:rRNA binding"/>
    <property type="evidence" value="ECO:0007669"/>
    <property type="project" value="UniProtKB-UniRule"/>
</dbReference>
<dbReference type="Gene3D" id="3.100.10.10">
    <property type="match status" value="1"/>
</dbReference>
<accession>A0A2H0W7S6</accession>
<evidence type="ECO:0000313" key="9">
    <source>
        <dbReference type="Proteomes" id="UP000230093"/>
    </source>
</evidence>
<feature type="domain" description="Large ribosomal subunit protein uL15/eL18" evidence="7">
    <location>
        <begin position="79"/>
        <end position="147"/>
    </location>
</feature>
<feature type="region of interest" description="Disordered" evidence="6">
    <location>
        <begin position="171"/>
        <end position="198"/>
    </location>
</feature>
<evidence type="ECO:0000256" key="3">
    <source>
        <dbReference type="ARBA" id="ARBA00023274"/>
    </source>
</evidence>
<evidence type="ECO:0000259" key="7">
    <source>
        <dbReference type="Pfam" id="PF00828"/>
    </source>
</evidence>
<dbReference type="InterPro" id="IPR036227">
    <property type="entry name" value="Ribosomal_uL15/eL18_sf"/>
</dbReference>
<dbReference type="EMBL" id="PEZT01000029">
    <property type="protein sequence ID" value="PIS08724.1"/>
    <property type="molecule type" value="Genomic_DNA"/>
</dbReference>
<dbReference type="InterPro" id="IPR030878">
    <property type="entry name" value="Ribosomal_uL15"/>
</dbReference>
<dbReference type="PROSITE" id="PS00475">
    <property type="entry name" value="RIBOSOMAL_L15"/>
    <property type="match status" value="1"/>
</dbReference>
<comment type="function">
    <text evidence="4">Binds to the 23S rRNA.</text>
</comment>
<evidence type="ECO:0000256" key="2">
    <source>
        <dbReference type="ARBA" id="ARBA00022980"/>
    </source>
</evidence>
<keyword evidence="4" id="KW-0699">rRNA-binding</keyword>
<dbReference type="InterPro" id="IPR001196">
    <property type="entry name" value="Ribosomal_uL15_CS"/>
</dbReference>
<feature type="compositionally biased region" description="Basic residues" evidence="6">
    <location>
        <begin position="7"/>
        <end position="18"/>
    </location>
</feature>
<dbReference type="SUPFAM" id="SSF52080">
    <property type="entry name" value="Ribosomal proteins L15p and L18e"/>
    <property type="match status" value="1"/>
</dbReference>
<name>A0A2H0W7S6_9BACT</name>
<feature type="compositionally biased region" description="Basic residues" evidence="6">
    <location>
        <begin position="171"/>
        <end position="181"/>
    </location>
</feature>
<dbReference type="NCBIfam" id="TIGR01071">
    <property type="entry name" value="rplO_bact"/>
    <property type="match status" value="1"/>
</dbReference>
<evidence type="ECO:0000256" key="4">
    <source>
        <dbReference type="HAMAP-Rule" id="MF_01341"/>
    </source>
</evidence>
<keyword evidence="2 4" id="KW-0689">Ribosomal protein</keyword>
<dbReference type="GO" id="GO:0003735">
    <property type="term" value="F:structural constituent of ribosome"/>
    <property type="evidence" value="ECO:0007669"/>
    <property type="project" value="InterPro"/>
</dbReference>
<evidence type="ECO:0000256" key="5">
    <source>
        <dbReference type="RuleBase" id="RU003888"/>
    </source>
</evidence>
<organism evidence="8 9">
    <name type="scientific">Candidatus Beckwithbacteria bacterium CG10_big_fil_rev_8_21_14_0_10_34_10</name>
    <dbReference type="NCBI Taxonomy" id="1974495"/>
    <lineage>
        <taxon>Bacteria</taxon>
        <taxon>Candidatus Beckwithiibacteriota</taxon>
    </lineage>
</organism>